<organism evidence="1 2">
    <name type="scientific">Leclercia adecarboxylata</name>
    <dbReference type="NCBI Taxonomy" id="83655"/>
    <lineage>
        <taxon>Bacteria</taxon>
        <taxon>Pseudomonadati</taxon>
        <taxon>Pseudomonadota</taxon>
        <taxon>Gammaproteobacteria</taxon>
        <taxon>Enterobacterales</taxon>
        <taxon>Enterobacteriaceae</taxon>
        <taxon>Leclercia</taxon>
    </lineage>
</organism>
<dbReference type="InterPro" id="IPR023974">
    <property type="entry name" value="HxsD"/>
</dbReference>
<dbReference type="Proteomes" id="UP000317812">
    <property type="component" value="Chromosome"/>
</dbReference>
<sequence length="172" mass="19310">MGRHLPHITATPVMPAIPATTPAHRVRRANTRGQLQSWPIQKVITMNNVVHGANALGEFFLLSLDKDTYSREAIMKTCYAFTDDYYIHVVKVVDNTTGICFYSKKDDNSEQNINAGVRLFLQALNENQMRQIIHQETATLHEEIIKKAFAPAVSLIENESQNDSLTILTSAV</sequence>
<dbReference type="NCBIfam" id="TIGR03976">
    <property type="entry name" value="chp_LLNDYxLRE"/>
    <property type="match status" value="1"/>
</dbReference>
<dbReference type="EMBL" id="CP035382">
    <property type="protein sequence ID" value="QDK20585.1"/>
    <property type="molecule type" value="Genomic_DNA"/>
</dbReference>
<name>A0AAP9DD48_9ENTR</name>
<evidence type="ECO:0000313" key="1">
    <source>
        <dbReference type="EMBL" id="QDK20585.1"/>
    </source>
</evidence>
<reference evidence="1 2" key="1">
    <citation type="submission" date="2019-01" db="EMBL/GenBank/DDBJ databases">
        <title>Florfenicol resistance in Enterobacteriaceae and whole-genome sequence analysis of florfenicol-resistant Leclercia adecarboxylata strain R25.</title>
        <authorList>
            <person name="Bao Q."/>
            <person name="Ying Y."/>
        </authorList>
    </citation>
    <scope>NUCLEOTIDE SEQUENCE [LARGE SCALE GENOMIC DNA]</scope>
    <source>
        <strain evidence="1 2">R25</strain>
    </source>
</reference>
<evidence type="ECO:0000313" key="2">
    <source>
        <dbReference type="Proteomes" id="UP000317812"/>
    </source>
</evidence>
<proteinExistence type="predicted"/>
<dbReference type="AlphaFoldDB" id="A0AAP9DD48"/>
<protein>
    <submittedName>
        <fullName evidence="1">His-Xaa-Ser system protein HxsD</fullName>
    </submittedName>
</protein>
<gene>
    <name evidence="1" type="primary">hxsD</name>
    <name evidence="1" type="ORF">ES815_20660</name>
</gene>
<accession>A0AAP9DD48</accession>